<evidence type="ECO:0000313" key="4">
    <source>
        <dbReference type="EMBL" id="MBW0486046.1"/>
    </source>
</evidence>
<dbReference type="Proteomes" id="UP000765509">
    <property type="component" value="Unassembled WGS sequence"/>
</dbReference>
<dbReference type="Gene3D" id="4.10.60.10">
    <property type="entry name" value="Zinc finger, CCHC-type"/>
    <property type="match status" value="1"/>
</dbReference>
<proteinExistence type="predicted"/>
<dbReference type="SMART" id="SM00343">
    <property type="entry name" value="ZnF_C2HC"/>
    <property type="match status" value="1"/>
</dbReference>
<reference evidence="4" key="1">
    <citation type="submission" date="2021-03" db="EMBL/GenBank/DDBJ databases">
        <title>Draft genome sequence of rust myrtle Austropuccinia psidii MF-1, a brazilian biotype.</title>
        <authorList>
            <person name="Quecine M.C."/>
            <person name="Pachon D.M.R."/>
            <person name="Bonatelli M.L."/>
            <person name="Correr F.H."/>
            <person name="Franceschini L.M."/>
            <person name="Leite T.F."/>
            <person name="Margarido G.R.A."/>
            <person name="Almeida C.A."/>
            <person name="Ferrarezi J.A."/>
            <person name="Labate C.A."/>
        </authorList>
    </citation>
    <scope>NUCLEOTIDE SEQUENCE</scope>
    <source>
        <strain evidence="4">MF-1</strain>
    </source>
</reference>
<dbReference type="Pfam" id="PF00098">
    <property type="entry name" value="zf-CCHC"/>
    <property type="match status" value="1"/>
</dbReference>
<organism evidence="4 5">
    <name type="scientific">Austropuccinia psidii MF-1</name>
    <dbReference type="NCBI Taxonomy" id="1389203"/>
    <lineage>
        <taxon>Eukaryota</taxon>
        <taxon>Fungi</taxon>
        <taxon>Dikarya</taxon>
        <taxon>Basidiomycota</taxon>
        <taxon>Pucciniomycotina</taxon>
        <taxon>Pucciniomycetes</taxon>
        <taxon>Pucciniales</taxon>
        <taxon>Sphaerophragmiaceae</taxon>
        <taxon>Austropuccinia</taxon>
    </lineage>
</organism>
<name>A0A9Q3CJ72_9BASI</name>
<keyword evidence="2" id="KW-0863">Zinc-finger</keyword>
<evidence type="ECO:0000256" key="2">
    <source>
        <dbReference type="PROSITE-ProRule" id="PRU00047"/>
    </source>
</evidence>
<dbReference type="InterPro" id="IPR036875">
    <property type="entry name" value="Znf_CCHC_sf"/>
</dbReference>
<evidence type="ECO:0000256" key="1">
    <source>
        <dbReference type="ARBA" id="ARBA00022664"/>
    </source>
</evidence>
<dbReference type="SUPFAM" id="SSF57756">
    <property type="entry name" value="Retrovirus zinc finger-like domains"/>
    <property type="match status" value="1"/>
</dbReference>
<dbReference type="InterPro" id="IPR001878">
    <property type="entry name" value="Znf_CCHC"/>
</dbReference>
<gene>
    <name evidence="4" type="ORF">O181_025761</name>
</gene>
<evidence type="ECO:0000259" key="3">
    <source>
        <dbReference type="PROSITE" id="PS50158"/>
    </source>
</evidence>
<dbReference type="OrthoDB" id="3863715at2759"/>
<dbReference type="AlphaFoldDB" id="A0A9Q3CJ72"/>
<protein>
    <recommendedName>
        <fullName evidence="3">CCHC-type domain-containing protein</fullName>
    </recommendedName>
</protein>
<evidence type="ECO:0000313" key="5">
    <source>
        <dbReference type="Proteomes" id="UP000765509"/>
    </source>
</evidence>
<keyword evidence="2" id="KW-0479">Metal-binding</keyword>
<dbReference type="PROSITE" id="PS50158">
    <property type="entry name" value="ZF_CCHC"/>
    <property type="match status" value="1"/>
</dbReference>
<dbReference type="GO" id="GO:0008270">
    <property type="term" value="F:zinc ion binding"/>
    <property type="evidence" value="ECO:0007669"/>
    <property type="project" value="UniProtKB-KW"/>
</dbReference>
<feature type="domain" description="CCHC-type" evidence="3">
    <location>
        <begin position="137"/>
        <end position="152"/>
    </location>
</feature>
<keyword evidence="2" id="KW-0862">Zinc</keyword>
<dbReference type="GO" id="GO:0006397">
    <property type="term" value="P:mRNA processing"/>
    <property type="evidence" value="ECO:0007669"/>
    <property type="project" value="UniProtKB-KW"/>
</dbReference>
<keyword evidence="5" id="KW-1185">Reference proteome</keyword>
<accession>A0A9Q3CJ72</accession>
<dbReference type="GO" id="GO:0003676">
    <property type="term" value="F:nucleic acid binding"/>
    <property type="evidence" value="ECO:0007669"/>
    <property type="project" value="InterPro"/>
</dbReference>
<dbReference type="EMBL" id="AVOT02008457">
    <property type="protein sequence ID" value="MBW0486046.1"/>
    <property type="molecule type" value="Genomic_DNA"/>
</dbReference>
<keyword evidence="1" id="KW-0507">mRNA processing</keyword>
<comment type="caution">
    <text evidence="4">The sequence shown here is derived from an EMBL/GenBank/DDBJ whole genome shotgun (WGS) entry which is preliminary data.</text>
</comment>
<sequence length="196" mass="21566">MEPNKSATALVDRAMSKTRNFKNIEASFDEDHLLGLIIQQATQSQPAINTALMSRLEMLLSTYDRTPNLGQVIGVLEACTQQDEVSNIQANPAPTPKTMDFNHLDVQGDPGCSEVGETFSEDSVDPAAFRAIIKGTCHICKQPGHFARNCPRGMKMAQHPRGSNNHFQEYYSILAPSNMNPTTIPTLTLNTAADRY</sequence>